<dbReference type="PROSITE" id="PS50935">
    <property type="entry name" value="SSB"/>
    <property type="match status" value="1"/>
</dbReference>
<feature type="short sequence motif" description="Important for interaction with partner proteins" evidence="5">
    <location>
        <begin position="145"/>
        <end position="150"/>
    </location>
</feature>
<feature type="DNA-binding region" evidence="5">
    <location>
        <begin position="54"/>
        <end position="60"/>
    </location>
</feature>
<dbReference type="Pfam" id="PF00436">
    <property type="entry name" value="SSB"/>
    <property type="match status" value="1"/>
</dbReference>
<dbReference type="SMR" id="A0A0F3QA84"/>
<evidence type="ECO:0000313" key="9">
    <source>
        <dbReference type="Proteomes" id="UP000033661"/>
    </source>
</evidence>
<evidence type="ECO:0000256" key="1">
    <source>
        <dbReference type="ARBA" id="ARBA00022763"/>
    </source>
</evidence>
<accession>A0A0F3QA84</accession>
<dbReference type="Gene3D" id="2.40.50.140">
    <property type="entry name" value="Nucleic acid-binding proteins"/>
    <property type="match status" value="1"/>
</dbReference>
<feature type="compositionally biased region" description="Basic and acidic residues" evidence="7">
    <location>
        <begin position="128"/>
        <end position="142"/>
    </location>
</feature>
<dbReference type="GO" id="GO:0006260">
    <property type="term" value="P:DNA replication"/>
    <property type="evidence" value="ECO:0007669"/>
    <property type="project" value="UniProtKB-UniRule"/>
</dbReference>
<name>A0A0F3QA84_RICBE</name>
<dbReference type="AlphaFoldDB" id="A0A0F3QA84"/>
<dbReference type="PANTHER" id="PTHR10302">
    <property type="entry name" value="SINGLE-STRANDED DNA-BINDING PROTEIN"/>
    <property type="match status" value="1"/>
</dbReference>
<evidence type="ECO:0000256" key="6">
    <source>
        <dbReference type="PIRNR" id="PIRNR002070"/>
    </source>
</evidence>
<evidence type="ECO:0000256" key="3">
    <source>
        <dbReference type="ARBA" id="ARBA00023172"/>
    </source>
</evidence>
<dbReference type="InterPro" id="IPR000424">
    <property type="entry name" value="Primosome_PriB/ssb"/>
</dbReference>
<dbReference type="GO" id="GO:0003697">
    <property type="term" value="F:single-stranded DNA binding"/>
    <property type="evidence" value="ECO:0007669"/>
    <property type="project" value="UniProtKB-UniRule"/>
</dbReference>
<keyword evidence="1 5" id="KW-0227">DNA damage</keyword>
<keyword evidence="9" id="KW-1185">Reference proteome</keyword>
<dbReference type="GO" id="GO:0009295">
    <property type="term" value="C:nucleoid"/>
    <property type="evidence" value="ECO:0007669"/>
    <property type="project" value="TreeGrafter"/>
</dbReference>
<evidence type="ECO:0000256" key="7">
    <source>
        <dbReference type="SAM" id="MobiDB-lite"/>
    </source>
</evidence>
<sequence>MAGSLNKVTLIGNLGRDPEIRTTGEGKEIANLSLATTDIWKDRVTGEKKEKTEWHRVVIFNEGLVSVVKNYVKKGSKLYIEGSLQTRKWNDSSGVEKYTTEIVLQNFNSQLILLDSKNSTSSSLQDSGHSEYKHSKPSFDHSDLDDEIPF</sequence>
<dbReference type="PIRSF" id="PIRSF002070">
    <property type="entry name" value="SSB"/>
    <property type="match status" value="1"/>
</dbReference>
<feature type="region of interest" description="Disordered" evidence="7">
    <location>
        <begin position="119"/>
        <end position="150"/>
    </location>
</feature>
<evidence type="ECO:0000313" key="8">
    <source>
        <dbReference type="EMBL" id="KJV89071.1"/>
    </source>
</evidence>
<dbReference type="NCBIfam" id="NF005170">
    <property type="entry name" value="PRK06642.1"/>
    <property type="match status" value="1"/>
</dbReference>
<keyword evidence="5" id="KW-0235">DNA replication</keyword>
<dbReference type="HAMAP" id="MF_00984">
    <property type="entry name" value="SSB"/>
    <property type="match status" value="1"/>
</dbReference>
<keyword evidence="3 5" id="KW-0233">DNA recombination</keyword>
<dbReference type="NCBIfam" id="TIGR00621">
    <property type="entry name" value="ssb"/>
    <property type="match status" value="1"/>
</dbReference>
<protein>
    <recommendedName>
        <fullName evidence="5 6">Single-stranded DNA-binding protein</fullName>
        <shortName evidence="5">SSB</shortName>
    </recommendedName>
</protein>
<dbReference type="InterPro" id="IPR012340">
    <property type="entry name" value="NA-bd_OB-fold"/>
</dbReference>
<comment type="subunit">
    <text evidence="5">Homotetramer.</text>
</comment>
<dbReference type="SUPFAM" id="SSF50249">
    <property type="entry name" value="Nucleic acid-binding proteins"/>
    <property type="match status" value="1"/>
</dbReference>
<comment type="function">
    <text evidence="5">Plays an important role in DNA replication, recombination and repair. Binds to ssDNA and to an array of partner proteins to recruit them to their sites of action during DNA metabolism.</text>
</comment>
<comment type="caution">
    <text evidence="8">The sequence shown here is derived from an EMBL/GenBank/DDBJ whole genome shotgun (WGS) entry which is preliminary data.</text>
</comment>
<reference evidence="8 9" key="1">
    <citation type="submission" date="2015-02" db="EMBL/GenBank/DDBJ databases">
        <title>Genome Sequencing of Rickettsiales.</title>
        <authorList>
            <person name="Daugherty S.C."/>
            <person name="Su Q."/>
            <person name="Abolude K."/>
            <person name="Beier-Sexton M."/>
            <person name="Carlyon J.A."/>
            <person name="Carter R."/>
            <person name="Day N.P."/>
            <person name="Dumler S.J."/>
            <person name="Dyachenko V."/>
            <person name="Godinez A."/>
            <person name="Kurtti T.J."/>
            <person name="Lichay M."/>
            <person name="Mullins K.E."/>
            <person name="Ott S."/>
            <person name="Pappas-Brown V."/>
            <person name="Paris D.H."/>
            <person name="Patel P."/>
            <person name="Richards A.L."/>
            <person name="Sadzewicz L."/>
            <person name="Sears K."/>
            <person name="Seidman D."/>
            <person name="Sengamalay N."/>
            <person name="Stenos J."/>
            <person name="Tallon L.J."/>
            <person name="Vincent G."/>
            <person name="Fraser C.M."/>
            <person name="Munderloh U."/>
            <person name="Dunning-Hotopp J.C."/>
        </authorList>
    </citation>
    <scope>NUCLEOTIDE SEQUENCE [LARGE SCALE GENOMIC DNA]</scope>
    <source>
        <strain evidence="8 9">RML An4</strain>
    </source>
</reference>
<evidence type="ECO:0000256" key="2">
    <source>
        <dbReference type="ARBA" id="ARBA00023125"/>
    </source>
</evidence>
<dbReference type="RefSeq" id="WP_011476856.1">
    <property type="nucleotide sequence ID" value="NZ_LAOI01000001.1"/>
</dbReference>
<dbReference type="GO" id="GO:0006281">
    <property type="term" value="P:DNA repair"/>
    <property type="evidence" value="ECO:0007669"/>
    <property type="project" value="UniProtKB-UniRule"/>
</dbReference>
<dbReference type="EMBL" id="LAOI01000001">
    <property type="protein sequence ID" value="KJV89071.1"/>
    <property type="molecule type" value="Genomic_DNA"/>
</dbReference>
<dbReference type="CDD" id="cd04496">
    <property type="entry name" value="SSB_OBF"/>
    <property type="match status" value="1"/>
</dbReference>
<evidence type="ECO:0000256" key="4">
    <source>
        <dbReference type="ARBA" id="ARBA00023204"/>
    </source>
</evidence>
<proteinExistence type="inferred from homology"/>
<dbReference type="GO" id="GO:0006310">
    <property type="term" value="P:DNA recombination"/>
    <property type="evidence" value="ECO:0007669"/>
    <property type="project" value="UniProtKB-UniRule"/>
</dbReference>
<organism evidence="8 9">
    <name type="scientific">Rickettsia bellii str. RML An4</name>
    <dbReference type="NCBI Taxonomy" id="1359193"/>
    <lineage>
        <taxon>Bacteria</taxon>
        <taxon>Pseudomonadati</taxon>
        <taxon>Pseudomonadota</taxon>
        <taxon>Alphaproteobacteria</taxon>
        <taxon>Rickettsiales</taxon>
        <taxon>Rickettsiaceae</taxon>
        <taxon>Rickettsieae</taxon>
        <taxon>Rickettsia</taxon>
        <taxon>belli group</taxon>
    </lineage>
</organism>
<dbReference type="PATRIC" id="fig|1359193.3.peg.36"/>
<gene>
    <name evidence="8" type="primary">ssb</name>
    <name evidence="8" type="ORF">RBEAN4_0037</name>
</gene>
<dbReference type="InterPro" id="IPR011344">
    <property type="entry name" value="ssDNA-bd"/>
</dbReference>
<dbReference type="PANTHER" id="PTHR10302:SF27">
    <property type="entry name" value="SINGLE-STRANDED DNA-BINDING PROTEIN"/>
    <property type="match status" value="1"/>
</dbReference>
<dbReference type="Proteomes" id="UP000033661">
    <property type="component" value="Unassembled WGS sequence"/>
</dbReference>
<keyword evidence="2 5" id="KW-0238">DNA-binding</keyword>
<evidence type="ECO:0000256" key="5">
    <source>
        <dbReference type="HAMAP-Rule" id="MF_00984"/>
    </source>
</evidence>
<keyword evidence="4 5" id="KW-0234">DNA repair</keyword>